<evidence type="ECO:0008006" key="5">
    <source>
        <dbReference type="Google" id="ProtNLM"/>
    </source>
</evidence>
<keyword evidence="4" id="KW-1185">Reference proteome</keyword>
<keyword evidence="2" id="KW-1133">Transmembrane helix</keyword>
<keyword evidence="1" id="KW-0175">Coiled coil</keyword>
<dbReference type="RefSeq" id="WP_109317892.1">
    <property type="nucleotide sequence ID" value="NZ_QFWT01000001.1"/>
</dbReference>
<reference evidence="3 4" key="1">
    <citation type="submission" date="2018-05" db="EMBL/GenBank/DDBJ databases">
        <title>Vibrio limimaris sp. nov., isolated from marine sediment.</title>
        <authorList>
            <person name="Li C.-M."/>
        </authorList>
    </citation>
    <scope>NUCLEOTIDE SEQUENCE [LARGE SCALE GENOMIC DNA]</scope>
    <source>
        <strain evidence="3 4">E4404</strain>
    </source>
</reference>
<feature type="coiled-coil region" evidence="1">
    <location>
        <begin position="498"/>
        <end position="544"/>
    </location>
</feature>
<protein>
    <recommendedName>
        <fullName evidence="5">MotA/TolQ/ExbB proton channel domain-containing protein</fullName>
    </recommendedName>
</protein>
<evidence type="ECO:0000313" key="3">
    <source>
        <dbReference type="EMBL" id="PWI34737.1"/>
    </source>
</evidence>
<dbReference type="Proteomes" id="UP000245362">
    <property type="component" value="Unassembled WGS sequence"/>
</dbReference>
<keyword evidence="2" id="KW-0472">Membrane</keyword>
<dbReference type="AlphaFoldDB" id="A0A2U3BD90"/>
<sequence>MSNILATLIAKLTASTISDLFLIIIFALFVTSTFFVIKKQSTRLVRVTPNLLTSLGILGTFTGIVVGLMEFDPNNITESIPALLEGLKTAFLTSLFGMFFSILFKGVEGIAEKKGEAEIVNVGPEEIYSVMTQQLSTIQDLKGSTDKLVVSVQGLDDMAEASNKQLALNEELLRAVKGEEDASLTSQIRNMRTDINDASRNVSKHFETQETRHEQFQEKLWSELKLFGELLSKSATEQVINALKDVITDFNNNLTEQFGDNFKRLDESVKKLVDWQENYRVQLEDMQKKYQLGVDAISSTEQSVVHISERAESIPVTMEKLYSVMELGHGQVTELEQRLEAFKDLRDKAVDAMPQIRTQLENTMTEISDSVKAASEHYEQMLEQSSKVIKDFSIAATEGADVLSEKLTTSAQDMGGKLIEASQVFESNAGEASSNMKTMNNELTTAAEQIRSELSDSLSDMNNVMRAMVTGIKEDAEVTSKTLESANIQLVSDTKAMRDESVNAIQQMKERLETSLNEVFQLQAREVQRTFSSLEDQIVKAVERTGSSVESQVEYFDKEMQQEINRTLELMGTELATVTQQFTRDYSKLTNEMSKVVSRSAQGAH</sequence>
<evidence type="ECO:0000256" key="2">
    <source>
        <dbReference type="SAM" id="Phobius"/>
    </source>
</evidence>
<feature type="transmembrane region" description="Helical" evidence="2">
    <location>
        <begin position="20"/>
        <end position="37"/>
    </location>
</feature>
<dbReference type="OrthoDB" id="9798009at2"/>
<dbReference type="SUPFAM" id="SSF58113">
    <property type="entry name" value="Apolipoprotein A-I"/>
    <property type="match status" value="2"/>
</dbReference>
<dbReference type="EMBL" id="QFWT01000001">
    <property type="protein sequence ID" value="PWI34737.1"/>
    <property type="molecule type" value="Genomic_DNA"/>
</dbReference>
<gene>
    <name evidence="3" type="ORF">DI392_00170</name>
</gene>
<organism evidence="3 4">
    <name type="scientific">Vibrio albus</name>
    <dbReference type="NCBI Taxonomy" id="2200953"/>
    <lineage>
        <taxon>Bacteria</taxon>
        <taxon>Pseudomonadati</taxon>
        <taxon>Pseudomonadota</taxon>
        <taxon>Gammaproteobacteria</taxon>
        <taxon>Vibrionales</taxon>
        <taxon>Vibrionaceae</taxon>
        <taxon>Vibrio</taxon>
    </lineage>
</organism>
<keyword evidence="2" id="KW-0812">Transmembrane</keyword>
<evidence type="ECO:0000256" key="1">
    <source>
        <dbReference type="SAM" id="Coils"/>
    </source>
</evidence>
<name>A0A2U3BD90_9VIBR</name>
<dbReference type="Gene3D" id="1.20.120.20">
    <property type="entry name" value="Apolipoprotein"/>
    <property type="match status" value="1"/>
</dbReference>
<evidence type="ECO:0000313" key="4">
    <source>
        <dbReference type="Proteomes" id="UP000245362"/>
    </source>
</evidence>
<proteinExistence type="predicted"/>
<accession>A0A2U3BD90</accession>
<comment type="caution">
    <text evidence="3">The sequence shown here is derived from an EMBL/GenBank/DDBJ whole genome shotgun (WGS) entry which is preliminary data.</text>
</comment>
<feature type="transmembrane region" description="Helical" evidence="2">
    <location>
        <begin position="49"/>
        <end position="69"/>
    </location>
</feature>